<proteinExistence type="predicted"/>
<protein>
    <submittedName>
        <fullName evidence="1">Uncharacterized protein</fullName>
    </submittedName>
</protein>
<accession>A0A160VRU7</accession>
<dbReference type="EMBL" id="LN999010">
    <property type="protein sequence ID" value="CUX77552.1"/>
    <property type="molecule type" value="Genomic_DNA"/>
</dbReference>
<name>A0A160VRU7_9EURY</name>
<sequence length="39" mass="4438">MSPGDTPYVLLLYYLPVIPIGYAEPESHLSTLLIFNMRL</sequence>
<dbReference type="Proteomes" id="UP000093069">
    <property type="component" value="Chromosome I"/>
</dbReference>
<evidence type="ECO:0000313" key="2">
    <source>
        <dbReference type="Proteomes" id="UP000093069"/>
    </source>
</evidence>
<evidence type="ECO:0000313" key="1">
    <source>
        <dbReference type="EMBL" id="CUX77552.1"/>
    </source>
</evidence>
<dbReference type="KEGG" id="tch:CHITON_0773"/>
<gene>
    <name evidence="1" type="ORF">CHITON_0773</name>
</gene>
<dbReference type="STRING" id="54262.CHITON_0773"/>
<dbReference type="AlphaFoldDB" id="A0A160VRU7"/>
<organism evidence="1 2">
    <name type="scientific">Thermococcus chitonophagus</name>
    <dbReference type="NCBI Taxonomy" id="54262"/>
    <lineage>
        <taxon>Archaea</taxon>
        <taxon>Methanobacteriati</taxon>
        <taxon>Methanobacteriota</taxon>
        <taxon>Thermococci</taxon>
        <taxon>Thermococcales</taxon>
        <taxon>Thermococcaceae</taxon>
        <taxon>Thermococcus</taxon>
    </lineage>
</organism>
<reference evidence="2" key="1">
    <citation type="submission" date="2016-01" db="EMBL/GenBank/DDBJ databases">
        <authorList>
            <person name="Vorgias C.E."/>
        </authorList>
    </citation>
    <scope>NUCLEOTIDE SEQUENCE [LARGE SCALE GENOMIC DNA]</scope>
</reference>